<sequence>MTKTYPYDITFKVQMTDKKGSEIIDNGIIPWISIDDPKLEIVNLHDRDEIVISENKVVFVIEYPLTKPAEINIDAKTNLGFTRAELVSAVSAAYHRIYKEELETSIIKTIPVEEREGTVNRNETNGSYGIWGHDIGDLVLVAVEARKTESGELKLELIVAS</sequence>
<proteinExistence type="predicted"/>
<keyword evidence="2" id="KW-1185">Reference proteome</keyword>
<dbReference type="OrthoDB" id="1161469at2"/>
<reference evidence="1 2" key="1">
    <citation type="submission" date="2019-08" db="EMBL/GenBank/DDBJ databases">
        <title>Genomes of Subsaximicrobium wynnwilliamsii strains.</title>
        <authorList>
            <person name="Bowman J.P."/>
        </authorList>
    </citation>
    <scope>NUCLEOTIDE SEQUENCE [LARGE SCALE GENOMIC DNA]</scope>
    <source>
        <strain evidence="1 2">2-80-2</strain>
    </source>
</reference>
<protein>
    <submittedName>
        <fullName evidence="1">Uncharacterized protein</fullName>
    </submittedName>
</protein>
<gene>
    <name evidence="1" type="ORF">ESY86_18335</name>
</gene>
<evidence type="ECO:0000313" key="2">
    <source>
        <dbReference type="Proteomes" id="UP000321578"/>
    </source>
</evidence>
<comment type="caution">
    <text evidence="1">The sequence shown here is derived from an EMBL/GenBank/DDBJ whole genome shotgun (WGS) entry which is preliminary data.</text>
</comment>
<dbReference type="EMBL" id="VORO01000031">
    <property type="protein sequence ID" value="TXD87018.1"/>
    <property type="molecule type" value="Genomic_DNA"/>
</dbReference>
<dbReference type="PANTHER" id="PTHR37515:SF2">
    <property type="entry name" value="YALI0C09240P"/>
    <property type="match status" value="1"/>
</dbReference>
<dbReference type="AlphaFoldDB" id="A0A5C6ZD88"/>
<dbReference type="RefSeq" id="WP_147088181.1">
    <property type="nucleotide sequence ID" value="NZ_VORM01000023.1"/>
</dbReference>
<evidence type="ECO:0000313" key="1">
    <source>
        <dbReference type="EMBL" id="TXD87018.1"/>
    </source>
</evidence>
<name>A0A5C6ZD88_9FLAO</name>
<accession>A0A5C6ZD88</accession>
<dbReference type="PANTHER" id="PTHR37515">
    <property type="entry name" value="YALI0C09240P"/>
    <property type="match status" value="1"/>
</dbReference>
<dbReference type="Proteomes" id="UP000321578">
    <property type="component" value="Unassembled WGS sequence"/>
</dbReference>
<organism evidence="1 2">
    <name type="scientific">Subsaximicrobium wynnwilliamsii</name>
    <dbReference type="NCBI Taxonomy" id="291179"/>
    <lineage>
        <taxon>Bacteria</taxon>
        <taxon>Pseudomonadati</taxon>
        <taxon>Bacteroidota</taxon>
        <taxon>Flavobacteriia</taxon>
        <taxon>Flavobacteriales</taxon>
        <taxon>Flavobacteriaceae</taxon>
        <taxon>Subsaximicrobium</taxon>
    </lineage>
</organism>